<dbReference type="PANTHER" id="PTHR43278:SF1">
    <property type="entry name" value="IRON-SULFUR FLAVOPROTEIN MJ1083"/>
    <property type="match status" value="1"/>
</dbReference>
<dbReference type="InterPro" id="IPR005025">
    <property type="entry name" value="FMN_Rdtase-like_dom"/>
</dbReference>
<evidence type="ECO:0000259" key="3">
    <source>
        <dbReference type="Pfam" id="PF03358"/>
    </source>
</evidence>
<dbReference type="Pfam" id="PF03358">
    <property type="entry name" value="FMN_red"/>
    <property type="match status" value="1"/>
</dbReference>
<dbReference type="EMBL" id="BART01000204">
    <property type="protein sequence ID" value="GAG67515.1"/>
    <property type="molecule type" value="Genomic_DNA"/>
</dbReference>
<dbReference type="Gene3D" id="3.40.50.360">
    <property type="match status" value="1"/>
</dbReference>
<evidence type="ECO:0000313" key="4">
    <source>
        <dbReference type="EMBL" id="GAG67515.1"/>
    </source>
</evidence>
<gene>
    <name evidence="4" type="ORF">S01H4_01190</name>
</gene>
<proteinExistence type="predicted"/>
<organism evidence="4">
    <name type="scientific">marine sediment metagenome</name>
    <dbReference type="NCBI Taxonomy" id="412755"/>
    <lineage>
        <taxon>unclassified sequences</taxon>
        <taxon>metagenomes</taxon>
        <taxon>ecological metagenomes</taxon>
    </lineage>
</organism>
<sequence>MEQIKLLGIIGSPRSNSNSKIMLDEAIKGFKGVIKPDLTIIDISNEKINHCMACNRCKENEECVLKDDFNNIFKIWIKADALLYSAPVYHSSIPSKLKALIDRIGHVCFAIYNRKDPRFCKIGGVLVQGTSRYGGQELAIQFLINHLLIMNCIPVSGDTPESYLGAPGKSPNWEKGSIMEDKIALKTARNLG</sequence>
<reference evidence="4" key="1">
    <citation type="journal article" date="2014" name="Front. Microbiol.">
        <title>High frequency of phylogenetically diverse reductive dehalogenase-homologous genes in deep subseafloor sedimentary metagenomes.</title>
        <authorList>
            <person name="Kawai M."/>
            <person name="Futagami T."/>
            <person name="Toyoda A."/>
            <person name="Takaki Y."/>
            <person name="Nishi S."/>
            <person name="Hori S."/>
            <person name="Arai W."/>
            <person name="Tsubouchi T."/>
            <person name="Morono Y."/>
            <person name="Uchiyama I."/>
            <person name="Ito T."/>
            <person name="Fujiyama A."/>
            <person name="Inagaki F."/>
            <person name="Takami H."/>
        </authorList>
    </citation>
    <scope>NUCLEOTIDE SEQUENCE</scope>
    <source>
        <strain evidence="4">Expedition CK06-06</strain>
    </source>
</reference>
<feature type="non-terminal residue" evidence="4">
    <location>
        <position position="192"/>
    </location>
</feature>
<feature type="domain" description="NADPH-dependent FMN reductase-like" evidence="3">
    <location>
        <begin position="4"/>
        <end position="157"/>
    </location>
</feature>
<comment type="caution">
    <text evidence="4">The sequence shown here is derived from an EMBL/GenBank/DDBJ whole genome shotgun (WGS) entry which is preliminary data.</text>
</comment>
<protein>
    <recommendedName>
        <fullName evidence="3">NADPH-dependent FMN reductase-like domain-containing protein</fullName>
    </recommendedName>
</protein>
<accession>X0ZD49</accession>
<dbReference type="AlphaFoldDB" id="X0ZD49"/>
<dbReference type="InterPro" id="IPR051796">
    <property type="entry name" value="ISF_SsuE-like"/>
</dbReference>
<keyword evidence="1" id="KW-0285">Flavoprotein</keyword>
<dbReference type="PANTHER" id="PTHR43278">
    <property type="entry name" value="NAD(P)H-DEPENDENT FMN-CONTAINING OXIDOREDUCTASE YWQN-RELATED"/>
    <property type="match status" value="1"/>
</dbReference>
<name>X0ZD49_9ZZZZ</name>
<evidence type="ECO:0000256" key="1">
    <source>
        <dbReference type="ARBA" id="ARBA00022630"/>
    </source>
</evidence>
<keyword evidence="2" id="KW-0288">FMN</keyword>
<dbReference type="GO" id="GO:0016491">
    <property type="term" value="F:oxidoreductase activity"/>
    <property type="evidence" value="ECO:0007669"/>
    <property type="project" value="InterPro"/>
</dbReference>
<dbReference type="InterPro" id="IPR029039">
    <property type="entry name" value="Flavoprotein-like_sf"/>
</dbReference>
<dbReference type="SUPFAM" id="SSF52218">
    <property type="entry name" value="Flavoproteins"/>
    <property type="match status" value="1"/>
</dbReference>
<evidence type="ECO:0000256" key="2">
    <source>
        <dbReference type="ARBA" id="ARBA00022643"/>
    </source>
</evidence>